<evidence type="ECO:0000313" key="1">
    <source>
        <dbReference type="EMBL" id="MDG3007729.1"/>
    </source>
</evidence>
<evidence type="ECO:0000313" key="2">
    <source>
        <dbReference type="Proteomes" id="UP001216907"/>
    </source>
</evidence>
<gene>
    <name evidence="1" type="ORF">PZE19_28535</name>
</gene>
<keyword evidence="2" id="KW-1185">Reference proteome</keyword>
<organism evidence="1 2">
    <name type="scientific">Paludisphaera mucosa</name>
    <dbReference type="NCBI Taxonomy" id="3030827"/>
    <lineage>
        <taxon>Bacteria</taxon>
        <taxon>Pseudomonadati</taxon>
        <taxon>Planctomycetota</taxon>
        <taxon>Planctomycetia</taxon>
        <taxon>Isosphaerales</taxon>
        <taxon>Isosphaeraceae</taxon>
        <taxon>Paludisphaera</taxon>
    </lineage>
</organism>
<dbReference type="RefSeq" id="WP_277864001.1">
    <property type="nucleotide sequence ID" value="NZ_JARRAG010000002.1"/>
</dbReference>
<proteinExistence type="predicted"/>
<sequence>MVHLRREFQAMIDRGDVGPRFVEWILTAVESRRRQPRDILLEAVEAHRSGRKPLSLVSAGA</sequence>
<reference evidence="1 2" key="1">
    <citation type="submission" date="2023-03" db="EMBL/GenBank/DDBJ databases">
        <title>Paludisphaera mucosa sp. nov. a novel planctomycete from northern fen.</title>
        <authorList>
            <person name="Ivanova A."/>
        </authorList>
    </citation>
    <scope>NUCLEOTIDE SEQUENCE [LARGE SCALE GENOMIC DNA]</scope>
    <source>
        <strain evidence="1 2">Pla2</strain>
    </source>
</reference>
<name>A0ABT6FJL5_9BACT</name>
<accession>A0ABT6FJL5</accession>
<dbReference type="Proteomes" id="UP001216907">
    <property type="component" value="Unassembled WGS sequence"/>
</dbReference>
<dbReference type="EMBL" id="JARRAG010000002">
    <property type="protein sequence ID" value="MDG3007729.1"/>
    <property type="molecule type" value="Genomic_DNA"/>
</dbReference>
<comment type="caution">
    <text evidence="1">The sequence shown here is derived from an EMBL/GenBank/DDBJ whole genome shotgun (WGS) entry which is preliminary data.</text>
</comment>
<protein>
    <submittedName>
        <fullName evidence="1">Uncharacterized protein</fullName>
    </submittedName>
</protein>